<evidence type="ECO:0000256" key="5">
    <source>
        <dbReference type="RuleBase" id="RU003682"/>
    </source>
</evidence>
<dbReference type="InterPro" id="IPR027443">
    <property type="entry name" value="IPNS-like_sf"/>
</dbReference>
<dbReference type="InterPro" id="IPR044861">
    <property type="entry name" value="IPNS-like_FE2OG_OXY"/>
</dbReference>
<dbReference type="Pfam" id="PF14226">
    <property type="entry name" value="DIOX_N"/>
    <property type="match status" value="1"/>
</dbReference>
<dbReference type="InterPro" id="IPR005123">
    <property type="entry name" value="Oxoglu/Fe-dep_dioxygenase_dom"/>
</dbReference>
<organism evidence="8 9">
    <name type="scientific">Acacia crassicarpa</name>
    <name type="common">northern wattle</name>
    <dbReference type="NCBI Taxonomy" id="499986"/>
    <lineage>
        <taxon>Eukaryota</taxon>
        <taxon>Viridiplantae</taxon>
        <taxon>Streptophyta</taxon>
        <taxon>Embryophyta</taxon>
        <taxon>Tracheophyta</taxon>
        <taxon>Spermatophyta</taxon>
        <taxon>Magnoliopsida</taxon>
        <taxon>eudicotyledons</taxon>
        <taxon>Gunneridae</taxon>
        <taxon>Pentapetalae</taxon>
        <taxon>rosids</taxon>
        <taxon>fabids</taxon>
        <taxon>Fabales</taxon>
        <taxon>Fabaceae</taxon>
        <taxon>Caesalpinioideae</taxon>
        <taxon>mimosoid clade</taxon>
        <taxon>Acacieae</taxon>
        <taxon>Acacia</taxon>
    </lineage>
</organism>
<keyword evidence="5" id="KW-0560">Oxidoreductase</keyword>
<evidence type="ECO:0000256" key="3">
    <source>
        <dbReference type="ARBA" id="ARBA00022896"/>
    </source>
</evidence>
<dbReference type="PROSITE" id="PS51471">
    <property type="entry name" value="FE2OG_OXY"/>
    <property type="match status" value="1"/>
</dbReference>
<keyword evidence="9" id="KW-1185">Reference proteome</keyword>
<name>A0AAE1J7G3_9FABA</name>
<evidence type="ECO:0000256" key="4">
    <source>
        <dbReference type="ARBA" id="ARBA00023004"/>
    </source>
</evidence>
<dbReference type="PANTHER" id="PTHR47991">
    <property type="entry name" value="OXOGLUTARATE/IRON-DEPENDENT DIOXYGENASE"/>
    <property type="match status" value="1"/>
</dbReference>
<dbReference type="GO" id="GO:0046872">
    <property type="term" value="F:metal ion binding"/>
    <property type="evidence" value="ECO:0007669"/>
    <property type="project" value="UniProtKB-KW"/>
</dbReference>
<reference evidence="8" key="1">
    <citation type="submission" date="2023-10" db="EMBL/GenBank/DDBJ databases">
        <title>Chromosome-level genome of the transformable northern wattle, Acacia crassicarpa.</title>
        <authorList>
            <person name="Massaro I."/>
            <person name="Sinha N.R."/>
            <person name="Poethig S."/>
            <person name="Leichty A.R."/>
        </authorList>
    </citation>
    <scope>NUCLEOTIDE SEQUENCE</scope>
    <source>
        <strain evidence="8">Acra3RX</strain>
        <tissue evidence="8">Leaf</tissue>
    </source>
</reference>
<keyword evidence="2 5" id="KW-0479">Metal-binding</keyword>
<dbReference type="Gene3D" id="2.60.120.330">
    <property type="entry name" value="B-lactam Antibiotic, Isopenicillin N Synthase, Chain"/>
    <property type="match status" value="1"/>
</dbReference>
<sequence length="355" mass="40047">MAGNVVVSGGNPAGKSVQEMFTDGDEPPPQFVVKQHPFGSKQCDSSSESTLIPVIDVSLLLCSEHELLKLRSALTSSGCFQAVGHGMSSSFLEKVREVAKQFYSLPVEEKEKYGRAPDESEGYGPDKIVSEKQVQDWSYRLTLRVFPTHKRRLALWPENPADFRETLEEYSIKTRAMMEQLLRSMARSLNVEEDSFWKQFGGESAMLQARFNFYPRCSRPDMVLGVKPHTDRSGITVLLQDTQVEGLQVLVHDTWINVPSIPDALVVNLGDQMQIMSNGIFKSPMHRVLTNKEKLRMSVAVFNEPDPEVEIGPVEALIDETRPRMYRNVKNYGIINYQCYQEGKVALETVRVAPN</sequence>
<comment type="caution">
    <text evidence="8">The sequence shown here is derived from an EMBL/GenBank/DDBJ whole genome shotgun (WGS) entry which is preliminary data.</text>
</comment>
<evidence type="ECO:0000259" key="7">
    <source>
        <dbReference type="PROSITE" id="PS51471"/>
    </source>
</evidence>
<evidence type="ECO:0000313" key="9">
    <source>
        <dbReference type="Proteomes" id="UP001293593"/>
    </source>
</evidence>
<accession>A0AAE1J7G3</accession>
<feature type="region of interest" description="Disordered" evidence="6">
    <location>
        <begin position="1"/>
        <end position="28"/>
    </location>
</feature>
<dbReference type="SUPFAM" id="SSF51197">
    <property type="entry name" value="Clavaminate synthase-like"/>
    <property type="match status" value="1"/>
</dbReference>
<feature type="domain" description="Fe2OG dioxygenase" evidence="7">
    <location>
        <begin position="203"/>
        <end position="305"/>
    </location>
</feature>
<evidence type="ECO:0000256" key="6">
    <source>
        <dbReference type="SAM" id="MobiDB-lite"/>
    </source>
</evidence>
<protein>
    <recommendedName>
        <fullName evidence="7">Fe2OG dioxygenase domain-containing protein</fullName>
    </recommendedName>
</protein>
<comment type="similarity">
    <text evidence="1 5">Belongs to the iron/ascorbate-dependent oxidoreductase family.</text>
</comment>
<gene>
    <name evidence="8" type="ORF">QN277_026346</name>
</gene>
<dbReference type="FunFam" id="2.60.120.330:FF:000018">
    <property type="entry name" value="2-oxoglutarate (2OG) and Fe(II)-dependent oxygenase superfamily protein"/>
    <property type="match status" value="1"/>
</dbReference>
<dbReference type="Pfam" id="PF03171">
    <property type="entry name" value="2OG-FeII_Oxy"/>
    <property type="match status" value="1"/>
</dbReference>
<dbReference type="GO" id="GO:0031418">
    <property type="term" value="F:L-ascorbic acid binding"/>
    <property type="evidence" value="ECO:0007669"/>
    <property type="project" value="UniProtKB-KW"/>
</dbReference>
<evidence type="ECO:0000256" key="2">
    <source>
        <dbReference type="ARBA" id="ARBA00022723"/>
    </source>
</evidence>
<proteinExistence type="inferred from homology"/>
<keyword evidence="4 5" id="KW-0408">Iron</keyword>
<dbReference type="InterPro" id="IPR050295">
    <property type="entry name" value="Plant_2OG-oxidoreductases"/>
</dbReference>
<dbReference type="GO" id="GO:0016491">
    <property type="term" value="F:oxidoreductase activity"/>
    <property type="evidence" value="ECO:0007669"/>
    <property type="project" value="UniProtKB-KW"/>
</dbReference>
<dbReference type="AlphaFoldDB" id="A0AAE1J7G3"/>
<dbReference type="EMBL" id="JAWXYG010000008">
    <property type="protein sequence ID" value="KAK4265272.1"/>
    <property type="molecule type" value="Genomic_DNA"/>
</dbReference>
<keyword evidence="3" id="KW-0847">Vitamin C</keyword>
<evidence type="ECO:0000313" key="8">
    <source>
        <dbReference type="EMBL" id="KAK4265272.1"/>
    </source>
</evidence>
<dbReference type="InterPro" id="IPR026992">
    <property type="entry name" value="DIOX_N"/>
</dbReference>
<dbReference type="Proteomes" id="UP001293593">
    <property type="component" value="Unassembled WGS sequence"/>
</dbReference>
<evidence type="ECO:0000256" key="1">
    <source>
        <dbReference type="ARBA" id="ARBA00008056"/>
    </source>
</evidence>